<dbReference type="RefSeq" id="WP_253862651.1">
    <property type="nucleotide sequence ID" value="NZ_BAAALN010000003.1"/>
</dbReference>
<dbReference type="EMBL" id="BAAALN010000003">
    <property type="protein sequence ID" value="GAA1228494.1"/>
    <property type="molecule type" value="Genomic_DNA"/>
</dbReference>
<evidence type="ECO:0000256" key="1">
    <source>
        <dbReference type="ARBA" id="ARBA00023002"/>
    </source>
</evidence>
<feature type="compositionally biased region" description="Gly residues" evidence="2">
    <location>
        <begin position="418"/>
        <end position="433"/>
    </location>
</feature>
<dbReference type="PRINTS" id="PR00411">
    <property type="entry name" value="PNDRDTASEI"/>
</dbReference>
<evidence type="ECO:0000256" key="2">
    <source>
        <dbReference type="SAM" id="MobiDB-lite"/>
    </source>
</evidence>
<feature type="compositionally biased region" description="Low complexity" evidence="2">
    <location>
        <begin position="461"/>
        <end position="482"/>
    </location>
</feature>
<evidence type="ECO:0000313" key="3">
    <source>
        <dbReference type="EMBL" id="GAA1228494.1"/>
    </source>
</evidence>
<comment type="caution">
    <text evidence="3">The sequence shown here is derived from an EMBL/GenBank/DDBJ whole genome shotgun (WGS) entry which is preliminary data.</text>
</comment>
<dbReference type="Proteomes" id="UP001500653">
    <property type="component" value="Unassembled WGS sequence"/>
</dbReference>
<dbReference type="PANTHER" id="PTHR43539:SF78">
    <property type="entry name" value="FLAVIN-CONTAINING MONOOXYGENASE"/>
    <property type="match status" value="1"/>
</dbReference>
<keyword evidence="4" id="KW-1185">Reference proteome</keyword>
<dbReference type="PRINTS" id="PR00368">
    <property type="entry name" value="FADPNR"/>
</dbReference>
<gene>
    <name evidence="3" type="ORF">GCM10009676_08620</name>
</gene>
<evidence type="ECO:0000313" key="4">
    <source>
        <dbReference type="Proteomes" id="UP001500653"/>
    </source>
</evidence>
<accession>A0ABP4GL13</accession>
<name>A0ABP4GL13_9PSEU</name>
<dbReference type="PANTHER" id="PTHR43539">
    <property type="entry name" value="FLAVIN-BINDING MONOOXYGENASE-LIKE PROTEIN (AFU_ORTHOLOGUE AFUA_4G09220)"/>
    <property type="match status" value="1"/>
</dbReference>
<dbReference type="SUPFAM" id="SSF51905">
    <property type="entry name" value="FAD/NAD(P)-binding domain"/>
    <property type="match status" value="1"/>
</dbReference>
<proteinExistence type="predicted"/>
<protein>
    <submittedName>
        <fullName evidence="3">NAD(P)-binding domain-containing protein</fullName>
    </submittedName>
</protein>
<dbReference type="Gene3D" id="3.50.50.60">
    <property type="entry name" value="FAD/NAD(P)-binding domain"/>
    <property type="match status" value="1"/>
</dbReference>
<reference evidence="4" key="1">
    <citation type="journal article" date="2019" name="Int. J. Syst. Evol. Microbiol.">
        <title>The Global Catalogue of Microorganisms (GCM) 10K type strain sequencing project: providing services to taxonomists for standard genome sequencing and annotation.</title>
        <authorList>
            <consortium name="The Broad Institute Genomics Platform"/>
            <consortium name="The Broad Institute Genome Sequencing Center for Infectious Disease"/>
            <person name="Wu L."/>
            <person name="Ma J."/>
        </authorList>
    </citation>
    <scope>NUCLEOTIDE SEQUENCE [LARGE SCALE GENOMIC DNA]</scope>
    <source>
        <strain evidence="4">JCM 13023</strain>
    </source>
</reference>
<feature type="region of interest" description="Disordered" evidence="2">
    <location>
        <begin position="417"/>
        <end position="482"/>
    </location>
</feature>
<dbReference type="InterPro" id="IPR036188">
    <property type="entry name" value="FAD/NAD-bd_sf"/>
</dbReference>
<keyword evidence="1" id="KW-0560">Oxidoreductase</keyword>
<feature type="compositionally biased region" description="Low complexity" evidence="2">
    <location>
        <begin position="439"/>
        <end position="453"/>
    </location>
</feature>
<organism evidence="3 4">
    <name type="scientific">Prauserella halophila</name>
    <dbReference type="NCBI Taxonomy" id="185641"/>
    <lineage>
        <taxon>Bacteria</taxon>
        <taxon>Bacillati</taxon>
        <taxon>Actinomycetota</taxon>
        <taxon>Actinomycetes</taxon>
        <taxon>Pseudonocardiales</taxon>
        <taxon>Pseudonocardiaceae</taxon>
        <taxon>Prauserella</taxon>
    </lineage>
</organism>
<dbReference type="Pfam" id="PF13738">
    <property type="entry name" value="Pyr_redox_3"/>
    <property type="match status" value="1"/>
</dbReference>
<dbReference type="InterPro" id="IPR050982">
    <property type="entry name" value="Auxin_biosynth/cation_transpt"/>
</dbReference>
<sequence>MNEAPVVVVGAGPVGLAAAAELLERGVEPLVLERGEQAGAAVAEWGHVRLFSRWAEVVAPAALRVLEDGLLEDGVLEAGGWHRPDDDAYPTGAQWVADHLRPLAAALGHRVRFGAEVTGVARRGRDRVVDAGRDTEPLTVHVRTTGGEERITARAVIDASGTWRTPNPLGGDGLPALGEGDAAERITRHLPDLREAAVRARYAGRHVVVAGSGHSALTALIMFDELAAEHPDTRVTWLLRRGEVGDAFGGGAADQLPARGELGERAEAAVKAGRIAVEAGFRTDTVERDVHDRLTLATVDGRRVAGVDEVVALTGFRPDLSWLSELRLELDTTLQAPVRLAPLIDPNVHSCGTVYPHGAAELAHPEPDVYLAGMKSYGRAPTFLAMTGYEQVRSIAAELAGDTEAARRVELTLPETGVCGGAGLSDGQAGGPAGDEQVADSTDSTDPADSAGAGQAGGCCGAPAETATPAASSPAAPTSAAR</sequence>